<dbReference type="InterPro" id="IPR003673">
    <property type="entry name" value="CoA-Trfase_fam_III"/>
</dbReference>
<feature type="region of interest" description="Disordered" evidence="2">
    <location>
        <begin position="1"/>
        <end position="33"/>
    </location>
</feature>
<dbReference type="AlphaFoldDB" id="A0A5B8U121"/>
<evidence type="ECO:0000256" key="1">
    <source>
        <dbReference type="ARBA" id="ARBA00022679"/>
    </source>
</evidence>
<dbReference type="PANTHER" id="PTHR48207:SF3">
    <property type="entry name" value="SUCCINATE--HYDROXYMETHYLGLUTARATE COA-TRANSFERASE"/>
    <property type="match status" value="1"/>
</dbReference>
<dbReference type="Gene3D" id="3.30.1540.10">
    <property type="entry name" value="formyl-coa transferase, domain 3"/>
    <property type="match status" value="1"/>
</dbReference>
<organism evidence="3 4">
    <name type="scientific">Baekduia soli</name>
    <dbReference type="NCBI Taxonomy" id="496014"/>
    <lineage>
        <taxon>Bacteria</taxon>
        <taxon>Bacillati</taxon>
        <taxon>Actinomycetota</taxon>
        <taxon>Thermoleophilia</taxon>
        <taxon>Solirubrobacterales</taxon>
        <taxon>Baekduiaceae</taxon>
        <taxon>Baekduia</taxon>
    </lineage>
</organism>
<dbReference type="GO" id="GO:0008410">
    <property type="term" value="F:CoA-transferase activity"/>
    <property type="evidence" value="ECO:0007669"/>
    <property type="project" value="TreeGrafter"/>
</dbReference>
<feature type="compositionally biased region" description="Basic and acidic residues" evidence="2">
    <location>
        <begin position="9"/>
        <end position="23"/>
    </location>
</feature>
<name>A0A5B8U121_9ACTN</name>
<evidence type="ECO:0000313" key="3">
    <source>
        <dbReference type="EMBL" id="QEC46525.1"/>
    </source>
</evidence>
<gene>
    <name evidence="3" type="ORF">FSW04_02310</name>
</gene>
<dbReference type="OrthoDB" id="9797653at2"/>
<keyword evidence="4" id="KW-1185">Reference proteome</keyword>
<dbReference type="Proteomes" id="UP000321805">
    <property type="component" value="Chromosome"/>
</dbReference>
<evidence type="ECO:0000313" key="4">
    <source>
        <dbReference type="Proteomes" id="UP000321805"/>
    </source>
</evidence>
<accession>A0A5B8U121</accession>
<dbReference type="InterPro" id="IPR044855">
    <property type="entry name" value="CoA-Trfase_III_dom3_sf"/>
</dbReference>
<dbReference type="PANTHER" id="PTHR48207">
    <property type="entry name" value="SUCCINATE--HYDROXYMETHYLGLUTARATE COA-TRANSFERASE"/>
    <property type="match status" value="1"/>
</dbReference>
<evidence type="ECO:0000256" key="2">
    <source>
        <dbReference type="SAM" id="MobiDB-lite"/>
    </source>
</evidence>
<proteinExistence type="predicted"/>
<dbReference type="Gene3D" id="3.40.50.10540">
    <property type="entry name" value="Crotonobetainyl-coa:carnitine coa-transferase, domain 1"/>
    <property type="match status" value="1"/>
</dbReference>
<dbReference type="InterPro" id="IPR050483">
    <property type="entry name" value="CoA-transferase_III_domain"/>
</dbReference>
<dbReference type="InterPro" id="IPR023606">
    <property type="entry name" value="CoA-Trfase_III_dom_1_sf"/>
</dbReference>
<dbReference type="KEGG" id="bsol:FSW04_02310"/>
<dbReference type="EMBL" id="CP042430">
    <property type="protein sequence ID" value="QEC46525.1"/>
    <property type="molecule type" value="Genomic_DNA"/>
</dbReference>
<dbReference type="SUPFAM" id="SSF89796">
    <property type="entry name" value="CoA-transferase family III (CaiB/BaiF)"/>
    <property type="match status" value="1"/>
</dbReference>
<keyword evidence="1 3" id="KW-0808">Transferase</keyword>
<sequence length="419" mass="44210">MVFRYDIGAAHETRDPDDPERPPRPRRHGMTAGPLAGVRIVDLTQTLAGPYATMLLADLGADVLKIESPGRPDRARSMPTVRVGDQTAYFACLNRNKRSVALDLKDEHGRAAFLRLVASAQVVVENFRPGVMDRLGVGFEALREVNPAIVLCSISGFGAGAGARDQATYDYLVQALAGTMSITGEPDGPPAKYGVSIVDHVAGTFGALGVLAALQDAQRTGEGRHVDVSLFDTHLSMLTYLAADYLNGGTAPVRHASSAHPYIVPSQLFETADGHIVVMPLAAHMWKKLCTALELDELAADPALDDAEGRLAQRERVVRGVGAAIAALPTAEALARLASNEVPAAPVRTVAEALADPHVADRGMLVEAGGVQMVGNPVKISGYDDPEYAAAPDLGAHTREVLREAGLTDEEAARADGLG</sequence>
<reference evidence="3 4" key="1">
    <citation type="journal article" date="2018" name="J. Microbiol.">
        <title>Baekduia soli gen. nov., sp. nov., a novel bacterium isolated from the soil of Baekdu Mountain and proposal of a novel family name, Baekduiaceae fam. nov.</title>
        <authorList>
            <person name="An D.S."/>
            <person name="Siddiqi M.Z."/>
            <person name="Kim K.H."/>
            <person name="Yu H.S."/>
            <person name="Im W.T."/>
        </authorList>
    </citation>
    <scope>NUCLEOTIDE SEQUENCE [LARGE SCALE GENOMIC DNA]</scope>
    <source>
        <strain evidence="3 4">BR7-21</strain>
    </source>
</reference>
<dbReference type="Pfam" id="PF02515">
    <property type="entry name" value="CoA_transf_3"/>
    <property type="match status" value="1"/>
</dbReference>
<protein>
    <submittedName>
        <fullName evidence="3">CoA transferase</fullName>
    </submittedName>
</protein>